<evidence type="ECO:0000256" key="6">
    <source>
        <dbReference type="ARBA" id="ARBA00022519"/>
    </source>
</evidence>
<dbReference type="GO" id="GO:0005524">
    <property type="term" value="F:ATP binding"/>
    <property type="evidence" value="ECO:0007669"/>
    <property type="project" value="UniProtKB-KW"/>
</dbReference>
<dbReference type="InterPro" id="IPR005702">
    <property type="entry name" value="Wzc-like_C"/>
</dbReference>
<dbReference type="RefSeq" id="WP_069708413.1">
    <property type="nucleotide sequence ID" value="NZ_CP017075.1"/>
</dbReference>
<evidence type="ECO:0000256" key="2">
    <source>
        <dbReference type="ARBA" id="ARBA00007316"/>
    </source>
</evidence>
<comment type="similarity">
    <text evidence="3">Belongs to the etk/wzc family.</text>
</comment>
<evidence type="ECO:0000256" key="1">
    <source>
        <dbReference type="ARBA" id="ARBA00004429"/>
    </source>
</evidence>
<dbReference type="SUPFAM" id="SSF52540">
    <property type="entry name" value="P-loop containing nucleoside triphosphate hydrolases"/>
    <property type="match status" value="1"/>
</dbReference>
<evidence type="ECO:0000256" key="12">
    <source>
        <dbReference type="ARBA" id="ARBA00022989"/>
    </source>
</evidence>
<dbReference type="Pfam" id="PF02706">
    <property type="entry name" value="Wzz"/>
    <property type="match status" value="1"/>
</dbReference>
<comment type="similarity">
    <text evidence="2">Belongs to the CpsD/CapB family.</text>
</comment>
<dbReference type="InterPro" id="IPR032807">
    <property type="entry name" value="GNVR"/>
</dbReference>
<organism evidence="21 22">
    <name type="scientific">Novosphingobium resinovorum</name>
    <dbReference type="NCBI Taxonomy" id="158500"/>
    <lineage>
        <taxon>Bacteria</taxon>
        <taxon>Pseudomonadati</taxon>
        <taxon>Pseudomonadota</taxon>
        <taxon>Alphaproteobacteria</taxon>
        <taxon>Sphingomonadales</taxon>
        <taxon>Sphingomonadaceae</taxon>
        <taxon>Novosphingobium</taxon>
    </lineage>
</organism>
<dbReference type="GO" id="GO:0005886">
    <property type="term" value="C:plasma membrane"/>
    <property type="evidence" value="ECO:0007669"/>
    <property type="project" value="UniProtKB-SubCell"/>
</dbReference>
<evidence type="ECO:0000256" key="3">
    <source>
        <dbReference type="ARBA" id="ARBA00008883"/>
    </source>
</evidence>
<keyword evidence="6" id="KW-0997">Cell inner membrane</keyword>
<dbReference type="AlphaFoldDB" id="A0A1D8A5J9"/>
<protein>
    <recommendedName>
        <fullName evidence="4">non-specific protein-tyrosine kinase</fullName>
        <ecNumber evidence="4">2.7.10.2</ecNumber>
    </recommendedName>
</protein>
<evidence type="ECO:0000256" key="5">
    <source>
        <dbReference type="ARBA" id="ARBA00022475"/>
    </source>
</evidence>
<keyword evidence="16" id="KW-0175">Coiled coil</keyword>
<dbReference type="Pfam" id="PF13614">
    <property type="entry name" value="AAA_31"/>
    <property type="match status" value="1"/>
</dbReference>
<feature type="domain" description="Tyrosine-protein kinase G-rich" evidence="20">
    <location>
        <begin position="407"/>
        <end position="479"/>
    </location>
</feature>
<evidence type="ECO:0000259" key="19">
    <source>
        <dbReference type="Pfam" id="PF13614"/>
    </source>
</evidence>
<keyword evidence="8 17" id="KW-0812">Transmembrane</keyword>
<evidence type="ECO:0000256" key="7">
    <source>
        <dbReference type="ARBA" id="ARBA00022679"/>
    </source>
</evidence>
<evidence type="ECO:0000256" key="11">
    <source>
        <dbReference type="ARBA" id="ARBA00022840"/>
    </source>
</evidence>
<dbReference type="EMBL" id="CP017075">
    <property type="protein sequence ID" value="AOR77380.1"/>
    <property type="molecule type" value="Genomic_DNA"/>
</dbReference>
<dbReference type="KEGG" id="nre:BES08_11940"/>
<dbReference type="InterPro" id="IPR003856">
    <property type="entry name" value="LPS_length_determ_N"/>
</dbReference>
<keyword evidence="11" id="KW-0067">ATP-binding</keyword>
<reference evidence="22" key="1">
    <citation type="journal article" date="2017" name="J. Biotechnol.">
        <title>Complete genome sequence of Novosphingobium resinovorum SA1, a versatile xenobiotic-degrading bacterium capable of utilizing sulfanilic acid.</title>
        <authorList>
            <person name="Hegedus B."/>
            <person name="Kos P.B."/>
            <person name="Balint B."/>
            <person name="Maroti G."/>
            <person name="Gan H.M."/>
            <person name="Perei K."/>
            <person name="Rakhely G."/>
        </authorList>
    </citation>
    <scope>NUCLEOTIDE SEQUENCE [LARGE SCALE GENOMIC DNA]</scope>
    <source>
        <strain evidence="22">SA1</strain>
    </source>
</reference>
<keyword evidence="9" id="KW-0547">Nucleotide-binding</keyword>
<evidence type="ECO:0000313" key="21">
    <source>
        <dbReference type="EMBL" id="AOR77380.1"/>
    </source>
</evidence>
<keyword evidence="10" id="KW-0418">Kinase</keyword>
<dbReference type="CDD" id="cd05387">
    <property type="entry name" value="BY-kinase"/>
    <property type="match status" value="1"/>
</dbReference>
<evidence type="ECO:0000256" key="15">
    <source>
        <dbReference type="ARBA" id="ARBA00051245"/>
    </source>
</evidence>
<evidence type="ECO:0000256" key="13">
    <source>
        <dbReference type="ARBA" id="ARBA00023136"/>
    </source>
</evidence>
<evidence type="ECO:0000256" key="10">
    <source>
        <dbReference type="ARBA" id="ARBA00022777"/>
    </source>
</evidence>
<dbReference type="NCBIfam" id="TIGR01007">
    <property type="entry name" value="eps_fam"/>
    <property type="match status" value="1"/>
</dbReference>
<dbReference type="GO" id="GO:0004715">
    <property type="term" value="F:non-membrane spanning protein tyrosine kinase activity"/>
    <property type="evidence" value="ECO:0007669"/>
    <property type="project" value="UniProtKB-EC"/>
</dbReference>
<comment type="catalytic activity">
    <reaction evidence="15">
        <text>L-tyrosyl-[protein] + ATP = O-phospho-L-tyrosyl-[protein] + ADP + H(+)</text>
        <dbReference type="Rhea" id="RHEA:10596"/>
        <dbReference type="Rhea" id="RHEA-COMP:10136"/>
        <dbReference type="Rhea" id="RHEA-COMP:20101"/>
        <dbReference type="ChEBI" id="CHEBI:15378"/>
        <dbReference type="ChEBI" id="CHEBI:30616"/>
        <dbReference type="ChEBI" id="CHEBI:46858"/>
        <dbReference type="ChEBI" id="CHEBI:61978"/>
        <dbReference type="ChEBI" id="CHEBI:456216"/>
        <dbReference type="EC" id="2.7.10.2"/>
    </reaction>
</comment>
<keyword evidence="13 17" id="KW-0472">Membrane</keyword>
<evidence type="ECO:0000256" key="9">
    <source>
        <dbReference type="ARBA" id="ARBA00022741"/>
    </source>
</evidence>
<sequence>MATVHPAEESQWEGEGHTRQGTAVVEENGILGIDLQRVVVLIRRNIVVIGAIVVGCLILGIIATLLRSPLYTTNSSVLVEDSAAPIIQNSDLQPVNSASDTERFIQTQIEVISSRQLALQVVDRLKLADNEGLYENVGAGMPQLDDLPGRPDKKALSKHRREAAATLLSKSLVVMSPADTRVINISFTSRSPAFSAEVADAFAEAFMQSGLDRKFQSSAYARTFLRDQLQDARVRLQQSEQDLNRYASAAGLIRQSGVVDGNASESALSITNETLVQLNTALATATVERIAAQNRWESIANEKITNIPEVLGNTTVAQLLRDSASLEAQLAQERAKHLEDYPSVQALSAQVRELNGRIQAVGNSIKRSVGLNFEVAKQKEDTLKAQVAELQGAAIHEQDRGVQYQLLKRVADTNRATYDALLQRYNELSVSAGSLSNNISIIDRAKIPTQPSSPNLPLNILVSLLAGLGIAAIYVIVRDYFDDTIRSPDDVEAKFGLPLLGLIPREADIDNAMSNSRSSLVESYRSLVTNMMYSLPGGLPQVLAVTSATESVGKSTTCQVVASDIASLGKRVLLIDADLRRPTAHKRIIDANEQGLTAILANVASFDQVVQRSGVEHLDVLTALPMNQQPSQLLAGPRLHLLMEEVRAKYDCVIVDCPPMLGLSDSAMIANHVDAVLMVVSSDGFRRGAVKGALRRLNLVRAKVAGMVLTKFDPQSADGEYAYYGYQYYSYGSHSES</sequence>
<feature type="domain" description="AAA" evidence="19">
    <location>
        <begin position="542"/>
        <end position="697"/>
    </location>
</feature>
<dbReference type="InterPro" id="IPR050445">
    <property type="entry name" value="Bact_polysacc_biosynth/exp"/>
</dbReference>
<evidence type="ECO:0000256" key="16">
    <source>
        <dbReference type="SAM" id="Coils"/>
    </source>
</evidence>
<keyword evidence="22" id="KW-1185">Reference proteome</keyword>
<evidence type="ECO:0000256" key="8">
    <source>
        <dbReference type="ARBA" id="ARBA00022692"/>
    </source>
</evidence>
<evidence type="ECO:0000256" key="4">
    <source>
        <dbReference type="ARBA" id="ARBA00011903"/>
    </source>
</evidence>
<evidence type="ECO:0000313" key="22">
    <source>
        <dbReference type="Proteomes" id="UP000094626"/>
    </source>
</evidence>
<feature type="coiled-coil region" evidence="16">
    <location>
        <begin position="222"/>
        <end position="249"/>
    </location>
</feature>
<dbReference type="InterPro" id="IPR025669">
    <property type="entry name" value="AAA_dom"/>
</dbReference>
<evidence type="ECO:0000256" key="17">
    <source>
        <dbReference type="SAM" id="Phobius"/>
    </source>
</evidence>
<feature type="transmembrane region" description="Helical" evidence="17">
    <location>
        <begin position="46"/>
        <end position="66"/>
    </location>
</feature>
<feature type="domain" description="Polysaccharide chain length determinant N-terminal" evidence="18">
    <location>
        <begin position="33"/>
        <end position="124"/>
    </location>
</feature>
<dbReference type="PANTHER" id="PTHR32309:SF13">
    <property type="entry name" value="FERRIC ENTEROBACTIN TRANSPORT PROTEIN FEPE"/>
    <property type="match status" value="1"/>
</dbReference>
<keyword evidence="7" id="KW-0808">Transferase</keyword>
<name>A0A1D8A5J9_9SPHN</name>
<dbReference type="OrthoDB" id="230260at2"/>
<accession>A0A1D8A5J9</accession>
<dbReference type="Proteomes" id="UP000094626">
    <property type="component" value="Chromosome"/>
</dbReference>
<gene>
    <name evidence="21" type="ORF">BES08_11940</name>
</gene>
<evidence type="ECO:0000256" key="14">
    <source>
        <dbReference type="ARBA" id="ARBA00023137"/>
    </source>
</evidence>
<dbReference type="InterPro" id="IPR027417">
    <property type="entry name" value="P-loop_NTPase"/>
</dbReference>
<keyword evidence="14" id="KW-0829">Tyrosine-protein kinase</keyword>
<dbReference type="PANTHER" id="PTHR32309">
    <property type="entry name" value="TYROSINE-PROTEIN KINASE"/>
    <property type="match status" value="1"/>
</dbReference>
<dbReference type="Gene3D" id="3.40.50.300">
    <property type="entry name" value="P-loop containing nucleotide triphosphate hydrolases"/>
    <property type="match status" value="1"/>
</dbReference>
<keyword evidence="5" id="KW-1003">Cell membrane</keyword>
<comment type="subcellular location">
    <subcellularLocation>
        <location evidence="1">Cell inner membrane</location>
        <topology evidence="1">Multi-pass membrane protein</topology>
    </subcellularLocation>
</comment>
<dbReference type="EC" id="2.7.10.2" evidence="4"/>
<proteinExistence type="inferred from homology"/>
<dbReference type="Pfam" id="PF13807">
    <property type="entry name" value="GNVR"/>
    <property type="match status" value="1"/>
</dbReference>
<evidence type="ECO:0000259" key="18">
    <source>
        <dbReference type="Pfam" id="PF02706"/>
    </source>
</evidence>
<keyword evidence="12 17" id="KW-1133">Transmembrane helix</keyword>
<evidence type="ECO:0000259" key="20">
    <source>
        <dbReference type="Pfam" id="PF13807"/>
    </source>
</evidence>